<dbReference type="PROSITE" id="PS50043">
    <property type="entry name" value="HTH_LUXR_2"/>
    <property type="match status" value="1"/>
</dbReference>
<gene>
    <name evidence="4" type="ORF">GCM10022224_041130</name>
</gene>
<dbReference type="InterPro" id="IPR016032">
    <property type="entry name" value="Sig_transdc_resp-reg_C-effctor"/>
</dbReference>
<evidence type="ECO:0000313" key="5">
    <source>
        <dbReference type="Proteomes" id="UP001500902"/>
    </source>
</evidence>
<protein>
    <submittedName>
        <fullName evidence="4">LuxR family transcriptional regulator</fullName>
    </submittedName>
</protein>
<dbReference type="EMBL" id="BAAAZP010000078">
    <property type="protein sequence ID" value="GAA3672622.1"/>
    <property type="molecule type" value="Genomic_DNA"/>
</dbReference>
<dbReference type="Pfam" id="PF13191">
    <property type="entry name" value="AAA_16"/>
    <property type="match status" value="1"/>
</dbReference>
<dbReference type="SUPFAM" id="SSF52540">
    <property type="entry name" value="P-loop containing nucleoside triphosphate hydrolases"/>
    <property type="match status" value="1"/>
</dbReference>
<evidence type="ECO:0000313" key="4">
    <source>
        <dbReference type="EMBL" id="GAA3672622.1"/>
    </source>
</evidence>
<keyword evidence="2" id="KW-0067">ATP-binding</keyword>
<dbReference type="InterPro" id="IPR041664">
    <property type="entry name" value="AAA_16"/>
</dbReference>
<dbReference type="Pfam" id="PF00196">
    <property type="entry name" value="GerE"/>
    <property type="match status" value="1"/>
</dbReference>
<dbReference type="SUPFAM" id="SSF46894">
    <property type="entry name" value="C-terminal effector domain of the bipartite response regulators"/>
    <property type="match status" value="1"/>
</dbReference>
<evidence type="ECO:0000256" key="1">
    <source>
        <dbReference type="ARBA" id="ARBA00022741"/>
    </source>
</evidence>
<proteinExistence type="predicted"/>
<dbReference type="RefSeq" id="WP_344880087.1">
    <property type="nucleotide sequence ID" value="NZ_BAAAZP010000078.1"/>
</dbReference>
<keyword evidence="5" id="KW-1185">Reference proteome</keyword>
<evidence type="ECO:0000259" key="3">
    <source>
        <dbReference type="PROSITE" id="PS50043"/>
    </source>
</evidence>
<feature type="domain" description="HTH luxR-type" evidence="3">
    <location>
        <begin position="875"/>
        <end position="940"/>
    </location>
</feature>
<dbReference type="PANTHER" id="PTHR16305">
    <property type="entry name" value="TESTICULAR SOLUBLE ADENYLYL CYCLASE"/>
    <property type="match status" value="1"/>
</dbReference>
<organism evidence="4 5">
    <name type="scientific">Nonomuraea antimicrobica</name>
    <dbReference type="NCBI Taxonomy" id="561173"/>
    <lineage>
        <taxon>Bacteria</taxon>
        <taxon>Bacillati</taxon>
        <taxon>Actinomycetota</taxon>
        <taxon>Actinomycetes</taxon>
        <taxon>Streptosporangiales</taxon>
        <taxon>Streptosporangiaceae</taxon>
        <taxon>Nonomuraea</taxon>
    </lineage>
</organism>
<evidence type="ECO:0000256" key="2">
    <source>
        <dbReference type="ARBA" id="ARBA00022840"/>
    </source>
</evidence>
<dbReference type="PANTHER" id="PTHR16305:SF35">
    <property type="entry name" value="TRANSCRIPTIONAL ACTIVATOR DOMAIN"/>
    <property type="match status" value="1"/>
</dbReference>
<sequence length="947" mass="102170">MSPTLVGRVEELATLVAAVTGPPAVVSVEGEAGVGKTRLVSELFGRPEVTGRRVLRGRCHRFRESFPLGPVIEAVRGIGEELRGLPLSGVAGALRPLLPELAEVLPAAPDPLDDRVAERHRVFRGLTDVLVAACPAVLVLEDLHWAEEQTADFLAYLLGDPPPGLTVVLTYRGEEVSATVRASTIRLPPGTSQAHLVLAPLDQGETGAMATAILDTDRVSEEFARYLWERTSGLPFAVEEVLALVRERGSLVRRGDRWTRRVLEQLEVPRGVRDSTLERIARLPVGAQRLAEAAAVLQTPVALPVLLSVAEDAGGIEGLEEAVGSGLLTEDGEAFGFRHGLSAQAVYETLSGPRRRELHGRAADALRALDPVPLGQVAHHLRQAGRLDEWAVAAEQAAGQAVALGHEDEAVRLLAEVVRHAPTTGERRGRVAVKLGWAALDTLRAREVIALLDRVLDDDLAGPVRGELRFLVAVALGQAGQDPARQRELFRAAVGELQDRPDLRAWALVGLGVTPSPDEPIRENVQWLSRALEVVDEVDDRLLEVFVLGKAGSVFLDIGDPAWRDVADRMLKITGGSPQQRREANAHYSVGVSACYAGHFDVAESMLTSGLRASAVQQNRRLEVMLRSGLALARYCRGNWDGLRGEVDDLLADVAHYAPSRMDVELAGGSLDLAYGAVDQAEERLRRVTELAVEIGAYEAVPAAAGGWARVALARGDTRGALQCVRLLLDELDKWGCWPSIGWALPSAVEVWMAAGEHGEARRFTEWVERELRDLDVPLASAALRYARGVLDGDADDVLAAAVDYRNASAPYEMARAHERAAGLLLEGGDSRGGSALREAVAVYERLGASWDHGRAAGVARWHGVALPARHRGGRQGYGAELSPRERQVAELAAGGRTNKEIAQALFVSTKTVEKHLVAVMRKLQARSRRELVHLLGRATTKDGEPS</sequence>
<name>A0ABP7C0L8_9ACTN</name>
<dbReference type="SMART" id="SM00421">
    <property type="entry name" value="HTH_LUXR"/>
    <property type="match status" value="1"/>
</dbReference>
<keyword evidence="1" id="KW-0547">Nucleotide-binding</keyword>
<dbReference type="CDD" id="cd06170">
    <property type="entry name" value="LuxR_C_like"/>
    <property type="match status" value="1"/>
</dbReference>
<dbReference type="InterPro" id="IPR000792">
    <property type="entry name" value="Tscrpt_reg_LuxR_C"/>
</dbReference>
<dbReference type="InterPro" id="IPR036388">
    <property type="entry name" value="WH-like_DNA-bd_sf"/>
</dbReference>
<dbReference type="InterPro" id="IPR027417">
    <property type="entry name" value="P-loop_NTPase"/>
</dbReference>
<dbReference type="PRINTS" id="PR00038">
    <property type="entry name" value="HTHLUXR"/>
</dbReference>
<dbReference type="Gene3D" id="1.10.10.10">
    <property type="entry name" value="Winged helix-like DNA-binding domain superfamily/Winged helix DNA-binding domain"/>
    <property type="match status" value="1"/>
</dbReference>
<dbReference type="PROSITE" id="PS00622">
    <property type="entry name" value="HTH_LUXR_1"/>
    <property type="match status" value="1"/>
</dbReference>
<comment type="caution">
    <text evidence="4">The sequence shown here is derived from an EMBL/GenBank/DDBJ whole genome shotgun (WGS) entry which is preliminary data.</text>
</comment>
<accession>A0ABP7C0L8</accession>
<reference evidence="5" key="1">
    <citation type="journal article" date="2019" name="Int. J. Syst. Evol. Microbiol.">
        <title>The Global Catalogue of Microorganisms (GCM) 10K type strain sequencing project: providing services to taxonomists for standard genome sequencing and annotation.</title>
        <authorList>
            <consortium name="The Broad Institute Genomics Platform"/>
            <consortium name="The Broad Institute Genome Sequencing Center for Infectious Disease"/>
            <person name="Wu L."/>
            <person name="Ma J."/>
        </authorList>
    </citation>
    <scope>NUCLEOTIDE SEQUENCE [LARGE SCALE GENOMIC DNA]</scope>
    <source>
        <strain evidence="5">JCM 16904</strain>
    </source>
</reference>
<dbReference type="Proteomes" id="UP001500902">
    <property type="component" value="Unassembled WGS sequence"/>
</dbReference>